<evidence type="ECO:0000313" key="3">
    <source>
        <dbReference type="EMBL" id="PRQ34653.1"/>
    </source>
</evidence>
<keyword evidence="3" id="KW-0328">Glycosyltransferase</keyword>
<dbReference type="AlphaFoldDB" id="A0A2P6QKE9"/>
<dbReference type="Gene3D" id="3.40.50.2000">
    <property type="entry name" value="Glycogen Phosphorylase B"/>
    <property type="match status" value="2"/>
</dbReference>
<dbReference type="OMA" id="ENWRFLI"/>
<proteinExistence type="inferred from homology"/>
<dbReference type="SUPFAM" id="SSF53756">
    <property type="entry name" value="UDP-Glycosyltransferase/glycogen phosphorylase"/>
    <property type="match status" value="1"/>
</dbReference>
<dbReference type="Gramene" id="PRQ34653">
    <property type="protein sequence ID" value="PRQ34653"/>
    <property type="gene ID" value="RchiOBHm_Chr5g0071451"/>
</dbReference>
<dbReference type="CDD" id="cd03784">
    <property type="entry name" value="GT1_Gtf-like"/>
    <property type="match status" value="1"/>
</dbReference>
<dbReference type="GO" id="GO:0080044">
    <property type="term" value="F:quercetin 7-O-glucosyltransferase activity"/>
    <property type="evidence" value="ECO:0007669"/>
    <property type="project" value="TreeGrafter"/>
</dbReference>
<keyword evidence="2 3" id="KW-0808">Transferase</keyword>
<evidence type="ECO:0000313" key="4">
    <source>
        <dbReference type="Proteomes" id="UP000238479"/>
    </source>
</evidence>
<name>A0A2P6QKE9_ROSCH</name>
<protein>
    <submittedName>
        <fullName evidence="3">Putative 7-deoxyloganetin glucosyltransferase</fullName>
        <ecNumber evidence="3">2.4.1.324</ecNumber>
    </submittedName>
</protein>
<sequence length="329" mass="36748">MDFISGQLASICHVVAMPYPGRGHINTMMYLCKLLASQETDILITLVLTEECLGFIGSEDKLDNIRFATIPNVLPSELVHAADMNAFIEAALSRMEIPFDQLLDQLKPLPTLIVADTFLPWAVSVGNRRNIQVASFWPMSASIFSVFQYFHLFAQNGHFPVDLIDEGNECVDYIPGVSCTRLADLTNFIDGSKPYMLGNIIEDFSWVPKVQYLLLASIYELETTVIDILRLEFSLPVYTIGPLIPHFKANDPPSSGLDYLEWLNSQTFCCVLYISMGSFLSVSCAQMDEIAAGLCKSSVRFFWVARGETGRLREVCGDKGLVVPWCDQL</sequence>
<comment type="similarity">
    <text evidence="1">Belongs to the UDP-glycosyltransferase family.</text>
</comment>
<evidence type="ECO:0000256" key="2">
    <source>
        <dbReference type="ARBA" id="ARBA00022679"/>
    </source>
</evidence>
<dbReference type="EC" id="2.4.1.324" evidence="3"/>
<dbReference type="PANTHER" id="PTHR11926">
    <property type="entry name" value="GLUCOSYL/GLUCURONOSYL TRANSFERASES"/>
    <property type="match status" value="1"/>
</dbReference>
<evidence type="ECO:0000256" key="1">
    <source>
        <dbReference type="ARBA" id="ARBA00009995"/>
    </source>
</evidence>
<dbReference type="STRING" id="74649.A0A2P6QKE9"/>
<dbReference type="OrthoDB" id="5835829at2759"/>
<accession>A0A2P6QKE9</accession>
<dbReference type="PANTHER" id="PTHR11926:SF1395">
    <property type="entry name" value="GLYCOSYLTRANSFERASE"/>
    <property type="match status" value="1"/>
</dbReference>
<gene>
    <name evidence="3" type="ORF">RchiOBHm_Chr5g0071451</name>
</gene>
<dbReference type="EMBL" id="PDCK01000043">
    <property type="protein sequence ID" value="PRQ34653.1"/>
    <property type="molecule type" value="Genomic_DNA"/>
</dbReference>
<dbReference type="GO" id="GO:0080043">
    <property type="term" value="F:quercetin 3-O-glucosyltransferase activity"/>
    <property type="evidence" value="ECO:0007669"/>
    <property type="project" value="TreeGrafter"/>
</dbReference>
<reference evidence="3 4" key="1">
    <citation type="journal article" date="2018" name="Nat. Genet.">
        <title>The Rosa genome provides new insights in the design of modern roses.</title>
        <authorList>
            <person name="Bendahmane M."/>
        </authorList>
    </citation>
    <scope>NUCLEOTIDE SEQUENCE [LARGE SCALE GENOMIC DNA]</scope>
    <source>
        <strain evidence="4">cv. Old Blush</strain>
    </source>
</reference>
<dbReference type="InterPro" id="IPR002213">
    <property type="entry name" value="UDP_glucos_trans"/>
</dbReference>
<dbReference type="Proteomes" id="UP000238479">
    <property type="component" value="Chromosome 5"/>
</dbReference>
<comment type="caution">
    <text evidence="3">The sequence shown here is derived from an EMBL/GenBank/DDBJ whole genome shotgun (WGS) entry which is preliminary data.</text>
</comment>
<organism evidence="3 4">
    <name type="scientific">Rosa chinensis</name>
    <name type="common">China rose</name>
    <dbReference type="NCBI Taxonomy" id="74649"/>
    <lineage>
        <taxon>Eukaryota</taxon>
        <taxon>Viridiplantae</taxon>
        <taxon>Streptophyta</taxon>
        <taxon>Embryophyta</taxon>
        <taxon>Tracheophyta</taxon>
        <taxon>Spermatophyta</taxon>
        <taxon>Magnoliopsida</taxon>
        <taxon>eudicotyledons</taxon>
        <taxon>Gunneridae</taxon>
        <taxon>Pentapetalae</taxon>
        <taxon>rosids</taxon>
        <taxon>fabids</taxon>
        <taxon>Rosales</taxon>
        <taxon>Rosaceae</taxon>
        <taxon>Rosoideae</taxon>
        <taxon>Rosoideae incertae sedis</taxon>
        <taxon>Rosa</taxon>
    </lineage>
</organism>
<keyword evidence="4" id="KW-1185">Reference proteome</keyword>